<dbReference type="RefSeq" id="WP_183198461.1">
    <property type="nucleotide sequence ID" value="NZ_JACIEK010000001.1"/>
</dbReference>
<name>A0A7W6E9G0_9HYPH</name>
<keyword evidence="3" id="KW-1185">Reference proteome</keyword>
<gene>
    <name evidence="2" type="ORF">GGR04_001013</name>
</gene>
<dbReference type="EMBL" id="JACIEK010000001">
    <property type="protein sequence ID" value="MBB3997192.1"/>
    <property type="molecule type" value="Genomic_DNA"/>
</dbReference>
<dbReference type="AlphaFoldDB" id="A0A7W6E9G0"/>
<accession>A0A7W6E9G0</accession>
<evidence type="ECO:0000313" key="2">
    <source>
        <dbReference type="EMBL" id="MBB3997192.1"/>
    </source>
</evidence>
<feature type="region of interest" description="Disordered" evidence="1">
    <location>
        <begin position="82"/>
        <end position="107"/>
    </location>
</feature>
<dbReference type="Proteomes" id="UP000542776">
    <property type="component" value="Unassembled WGS sequence"/>
</dbReference>
<sequence length="107" mass="11006">MSGNDLVSYLTNGGNATPDMITNRTVKYDGGLTREALFNSTGFLDGQLRTGFEGINTALDQFGSLGGLGGMSGASPVYRPNGGAVGQGASNGQPLPWGVSNPFNQTF</sequence>
<proteinExistence type="predicted"/>
<comment type="caution">
    <text evidence="2">The sequence shown here is derived from an EMBL/GenBank/DDBJ whole genome shotgun (WGS) entry which is preliminary data.</text>
</comment>
<reference evidence="2 3" key="1">
    <citation type="submission" date="2020-08" db="EMBL/GenBank/DDBJ databases">
        <title>Genomic Encyclopedia of Type Strains, Phase IV (KMG-IV): sequencing the most valuable type-strain genomes for metagenomic binning, comparative biology and taxonomic classification.</title>
        <authorList>
            <person name="Goeker M."/>
        </authorList>
    </citation>
    <scope>NUCLEOTIDE SEQUENCE [LARGE SCALE GENOMIC DNA]</scope>
    <source>
        <strain evidence="2 3">DSM 102238</strain>
    </source>
</reference>
<organism evidence="2 3">
    <name type="scientific">Aureimonas pseudogalii</name>
    <dbReference type="NCBI Taxonomy" id="1744844"/>
    <lineage>
        <taxon>Bacteria</taxon>
        <taxon>Pseudomonadati</taxon>
        <taxon>Pseudomonadota</taxon>
        <taxon>Alphaproteobacteria</taxon>
        <taxon>Hyphomicrobiales</taxon>
        <taxon>Aurantimonadaceae</taxon>
        <taxon>Aureimonas</taxon>
    </lineage>
</organism>
<evidence type="ECO:0000313" key="3">
    <source>
        <dbReference type="Proteomes" id="UP000542776"/>
    </source>
</evidence>
<protein>
    <submittedName>
        <fullName evidence="2">Uncharacterized protein</fullName>
    </submittedName>
</protein>
<evidence type="ECO:0000256" key="1">
    <source>
        <dbReference type="SAM" id="MobiDB-lite"/>
    </source>
</evidence>